<dbReference type="PROSITE" id="PS51257">
    <property type="entry name" value="PROKAR_LIPOPROTEIN"/>
    <property type="match status" value="1"/>
</dbReference>
<sequence length="163" mass="19170">MKNIAFICFFSLIFLSCKEEAQKIIHYEFEGVKVSRCDLEKRTYLYYGECNNVLSIKKNVSLIVDWQFDDYLQASLIFHKDGKVQVMSGGGGKFKQISRKNKIYFKEYESPEYNRIMDQYAAPNDLNNLCYLFDNTQFELEQNKKFGSKVVITNELENAKICR</sequence>
<reference evidence="2" key="1">
    <citation type="submission" date="2016-10" db="EMBL/GenBank/DDBJ databases">
        <authorList>
            <person name="Varghese N."/>
            <person name="Submissions S."/>
        </authorList>
    </citation>
    <scope>NUCLEOTIDE SEQUENCE [LARGE SCALE GENOMIC DNA]</scope>
    <source>
        <strain evidence="2">DSM 19110</strain>
    </source>
</reference>
<dbReference type="EMBL" id="FNGY01000010">
    <property type="protein sequence ID" value="SDN93337.1"/>
    <property type="molecule type" value="Genomic_DNA"/>
</dbReference>
<protein>
    <recommendedName>
        <fullName evidence="3">Lipoprotein</fullName>
    </recommendedName>
</protein>
<dbReference type="RefSeq" id="WP_074611682.1">
    <property type="nucleotide sequence ID" value="NZ_FNGY01000010.1"/>
</dbReference>
<gene>
    <name evidence="1" type="ORF">SAMN05421820_110163</name>
</gene>
<keyword evidence="2" id="KW-1185">Reference proteome</keyword>
<accession>A0A1H0FFC2</accession>
<dbReference type="OrthoDB" id="9910138at2"/>
<organism evidence="1 2">
    <name type="scientific">Pedobacter steynii</name>
    <dbReference type="NCBI Taxonomy" id="430522"/>
    <lineage>
        <taxon>Bacteria</taxon>
        <taxon>Pseudomonadati</taxon>
        <taxon>Bacteroidota</taxon>
        <taxon>Sphingobacteriia</taxon>
        <taxon>Sphingobacteriales</taxon>
        <taxon>Sphingobacteriaceae</taxon>
        <taxon>Pedobacter</taxon>
    </lineage>
</organism>
<evidence type="ECO:0000313" key="1">
    <source>
        <dbReference type="EMBL" id="SDN93337.1"/>
    </source>
</evidence>
<name>A0A1H0FFC2_9SPHI</name>
<dbReference type="Proteomes" id="UP000183200">
    <property type="component" value="Unassembled WGS sequence"/>
</dbReference>
<dbReference type="AlphaFoldDB" id="A0A1H0FFC2"/>
<evidence type="ECO:0000313" key="2">
    <source>
        <dbReference type="Proteomes" id="UP000183200"/>
    </source>
</evidence>
<proteinExistence type="predicted"/>
<evidence type="ECO:0008006" key="3">
    <source>
        <dbReference type="Google" id="ProtNLM"/>
    </source>
</evidence>